<dbReference type="OrthoDB" id="4207334at2"/>
<sequence length="173" mass="17233">MPVLLLGAAGAAHGDALPFPGRGYVSVGGPAEAGEVVDITVKERPGNPHPTAVDVSSPALTDDTVLGDSGRAWVGAARIKKNVRPGTYEVKVTLRHKDADCVGEGEQEYVCDYPPIVLKGKVKVAAASEEAAGSGPGFGAGIALGVGATAVAAAIGAGAVRARSKRRAGGEPS</sequence>
<reference evidence="2 3" key="1">
    <citation type="submission" date="2018-05" db="EMBL/GenBank/DDBJ databases">
        <title>Streptomyces venezuelae.</title>
        <authorList>
            <person name="Kim W."/>
            <person name="Lee N."/>
            <person name="Cho B.-K."/>
        </authorList>
    </citation>
    <scope>NUCLEOTIDE SEQUENCE [LARGE SCALE GENOMIC DNA]</scope>
    <source>
        <strain evidence="2 3">ATCC 14584</strain>
    </source>
</reference>
<keyword evidence="1" id="KW-0812">Transmembrane</keyword>
<feature type="transmembrane region" description="Helical" evidence="1">
    <location>
        <begin position="138"/>
        <end position="160"/>
    </location>
</feature>
<organism evidence="2 3">
    <name type="scientific">Streptomyces venezuelae</name>
    <dbReference type="NCBI Taxonomy" id="54571"/>
    <lineage>
        <taxon>Bacteria</taxon>
        <taxon>Bacillati</taxon>
        <taxon>Actinomycetota</taxon>
        <taxon>Actinomycetes</taxon>
        <taxon>Kitasatosporales</taxon>
        <taxon>Streptomycetaceae</taxon>
        <taxon>Streptomyces</taxon>
    </lineage>
</organism>
<keyword evidence="1" id="KW-1133">Transmembrane helix</keyword>
<gene>
    <name evidence="2" type="ORF">DEJ48_34720</name>
</gene>
<evidence type="ECO:0000313" key="3">
    <source>
        <dbReference type="Proteomes" id="UP000322927"/>
    </source>
</evidence>
<protein>
    <submittedName>
        <fullName evidence="2">Uncharacterized protein</fullName>
    </submittedName>
</protein>
<evidence type="ECO:0000256" key="1">
    <source>
        <dbReference type="SAM" id="Phobius"/>
    </source>
</evidence>
<dbReference type="AlphaFoldDB" id="A0A5P2C5C4"/>
<evidence type="ECO:0000313" key="2">
    <source>
        <dbReference type="EMBL" id="QES37884.1"/>
    </source>
</evidence>
<accession>A0A5P2C5C4</accession>
<dbReference type="RefSeq" id="WP_150220088.1">
    <property type="nucleotide sequence ID" value="NZ_CP029192.1"/>
</dbReference>
<proteinExistence type="predicted"/>
<keyword evidence="1" id="KW-0472">Membrane</keyword>
<dbReference type="Proteomes" id="UP000322927">
    <property type="component" value="Chromosome"/>
</dbReference>
<dbReference type="EMBL" id="CP029192">
    <property type="protein sequence ID" value="QES37884.1"/>
    <property type="molecule type" value="Genomic_DNA"/>
</dbReference>
<name>A0A5P2C5C4_STRVZ</name>